<evidence type="ECO:0000256" key="1">
    <source>
        <dbReference type="SAM" id="MobiDB-lite"/>
    </source>
</evidence>
<evidence type="ECO:0000313" key="2">
    <source>
        <dbReference type="EMBL" id="CAA9260281.1"/>
    </source>
</evidence>
<feature type="compositionally biased region" description="Low complexity" evidence="1">
    <location>
        <begin position="1"/>
        <end position="24"/>
    </location>
</feature>
<feature type="non-terminal residue" evidence="2">
    <location>
        <position position="81"/>
    </location>
</feature>
<dbReference type="EMBL" id="CADCTB010000165">
    <property type="protein sequence ID" value="CAA9260281.1"/>
    <property type="molecule type" value="Genomic_DNA"/>
</dbReference>
<sequence>CARHSLLPQSPRSSPSVWAARLQSPRPPAAPAAPPPLSRTTTTAVVGAWPAFSASPVLPGWLAATGVTAPTTPAPARPPTT</sequence>
<feature type="region of interest" description="Disordered" evidence="1">
    <location>
        <begin position="1"/>
        <end position="39"/>
    </location>
</feature>
<feature type="non-terminal residue" evidence="2">
    <location>
        <position position="1"/>
    </location>
</feature>
<accession>A0A6J4IUF1</accession>
<protein>
    <submittedName>
        <fullName evidence="2">Uncharacterized protein</fullName>
    </submittedName>
</protein>
<feature type="compositionally biased region" description="Pro residues" evidence="1">
    <location>
        <begin position="25"/>
        <end position="37"/>
    </location>
</feature>
<gene>
    <name evidence="2" type="ORF">AVDCRST_MAG10-2714</name>
</gene>
<reference evidence="2" key="1">
    <citation type="submission" date="2020-02" db="EMBL/GenBank/DDBJ databases">
        <authorList>
            <person name="Meier V. D."/>
        </authorList>
    </citation>
    <scope>NUCLEOTIDE SEQUENCE</scope>
    <source>
        <strain evidence="2">AVDCRST_MAG10</strain>
    </source>
</reference>
<organism evidence="2">
    <name type="scientific">uncultured Acidimicrobiales bacterium</name>
    <dbReference type="NCBI Taxonomy" id="310071"/>
    <lineage>
        <taxon>Bacteria</taxon>
        <taxon>Bacillati</taxon>
        <taxon>Actinomycetota</taxon>
        <taxon>Acidimicrobiia</taxon>
        <taxon>Acidimicrobiales</taxon>
        <taxon>environmental samples</taxon>
    </lineage>
</organism>
<name>A0A6J4IUF1_9ACTN</name>
<dbReference type="AlphaFoldDB" id="A0A6J4IUF1"/>
<proteinExistence type="predicted"/>